<evidence type="ECO:0000259" key="4">
    <source>
        <dbReference type="PROSITE" id="PS50893"/>
    </source>
</evidence>
<dbReference type="PROSITE" id="PS00211">
    <property type="entry name" value="ABC_TRANSPORTER_1"/>
    <property type="match status" value="1"/>
</dbReference>
<dbReference type="InterPro" id="IPR050093">
    <property type="entry name" value="ABC_SmlMolc_Importer"/>
</dbReference>
<gene>
    <name evidence="5" type="ORF">EPL05_11615</name>
</gene>
<dbReference type="InterPro" id="IPR017871">
    <property type="entry name" value="ABC_transporter-like_CS"/>
</dbReference>
<protein>
    <submittedName>
        <fullName evidence="5">ATP-binding cassette domain-containing protein</fullName>
    </submittedName>
</protein>
<keyword evidence="1" id="KW-0813">Transport</keyword>
<dbReference type="GO" id="GO:0016887">
    <property type="term" value="F:ATP hydrolysis activity"/>
    <property type="evidence" value="ECO:0007669"/>
    <property type="project" value="InterPro"/>
</dbReference>
<dbReference type="SUPFAM" id="SSF52540">
    <property type="entry name" value="P-loop containing nucleoside triphosphate hydrolases"/>
    <property type="match status" value="1"/>
</dbReference>
<dbReference type="InterPro" id="IPR003439">
    <property type="entry name" value="ABC_transporter-like_ATP-bd"/>
</dbReference>
<sequence>MISIDIEKKLKAYKGVDVLRVKKDFATGSITRITGPSGVGKTTLLKMIAGLITPDAGRIVVDGITWFDASQKINLSPQQRMPGFVFQDYALFPNMTVQQHLEYATKNTAWINRLLTIGKLETFTDHKPEYLSGGQQQRLAILRALAIKPKLLLMDEPFSALDVKMKGDLIADLQVLFKEIGATALIVSHNPQELDRVSGDELEVG</sequence>
<dbReference type="Proteomes" id="UP000286701">
    <property type="component" value="Unassembled WGS sequence"/>
</dbReference>
<dbReference type="InterPro" id="IPR003593">
    <property type="entry name" value="AAA+_ATPase"/>
</dbReference>
<evidence type="ECO:0000256" key="2">
    <source>
        <dbReference type="ARBA" id="ARBA00022741"/>
    </source>
</evidence>
<comment type="caution">
    <text evidence="5">The sequence shown here is derived from an EMBL/GenBank/DDBJ whole genome shotgun (WGS) entry which is preliminary data.</text>
</comment>
<dbReference type="SMART" id="SM00382">
    <property type="entry name" value="AAA"/>
    <property type="match status" value="1"/>
</dbReference>
<keyword evidence="3 5" id="KW-0067">ATP-binding</keyword>
<dbReference type="Gene3D" id="3.40.50.300">
    <property type="entry name" value="P-loop containing nucleotide triphosphate hydrolases"/>
    <property type="match status" value="1"/>
</dbReference>
<dbReference type="PANTHER" id="PTHR42781">
    <property type="entry name" value="SPERMIDINE/PUTRESCINE IMPORT ATP-BINDING PROTEIN POTA"/>
    <property type="match status" value="1"/>
</dbReference>
<dbReference type="InterPro" id="IPR027417">
    <property type="entry name" value="P-loop_NTPase"/>
</dbReference>
<dbReference type="EMBL" id="SBIW01000004">
    <property type="protein sequence ID" value="RWY52541.1"/>
    <property type="molecule type" value="Genomic_DNA"/>
</dbReference>
<evidence type="ECO:0000313" key="5">
    <source>
        <dbReference type="EMBL" id="RWY52541.1"/>
    </source>
</evidence>
<dbReference type="AlphaFoldDB" id="A0A444MPK1"/>
<organism evidence="5 6">
    <name type="scientific">Mucilaginibacter gilvus</name>
    <dbReference type="NCBI Taxonomy" id="2305909"/>
    <lineage>
        <taxon>Bacteria</taxon>
        <taxon>Pseudomonadati</taxon>
        <taxon>Bacteroidota</taxon>
        <taxon>Sphingobacteriia</taxon>
        <taxon>Sphingobacteriales</taxon>
        <taxon>Sphingobacteriaceae</taxon>
        <taxon>Mucilaginibacter</taxon>
    </lineage>
</organism>
<dbReference type="PANTHER" id="PTHR42781:SF4">
    <property type="entry name" value="SPERMIDINE_PUTRESCINE IMPORT ATP-BINDING PROTEIN POTA"/>
    <property type="match status" value="1"/>
</dbReference>
<evidence type="ECO:0000256" key="3">
    <source>
        <dbReference type="ARBA" id="ARBA00022840"/>
    </source>
</evidence>
<name>A0A444MPK1_9SPHI</name>
<evidence type="ECO:0000313" key="6">
    <source>
        <dbReference type="Proteomes" id="UP000286701"/>
    </source>
</evidence>
<proteinExistence type="predicted"/>
<dbReference type="RefSeq" id="WP_128534128.1">
    <property type="nucleotide sequence ID" value="NZ_SBIW01000004.1"/>
</dbReference>
<dbReference type="GO" id="GO:0005524">
    <property type="term" value="F:ATP binding"/>
    <property type="evidence" value="ECO:0007669"/>
    <property type="project" value="UniProtKB-KW"/>
</dbReference>
<evidence type="ECO:0000256" key="1">
    <source>
        <dbReference type="ARBA" id="ARBA00022448"/>
    </source>
</evidence>
<keyword evidence="2" id="KW-0547">Nucleotide-binding</keyword>
<dbReference type="PROSITE" id="PS50893">
    <property type="entry name" value="ABC_TRANSPORTER_2"/>
    <property type="match status" value="1"/>
</dbReference>
<keyword evidence="6" id="KW-1185">Reference proteome</keyword>
<dbReference type="OrthoDB" id="9782239at2"/>
<reference evidence="5 6" key="1">
    <citation type="submission" date="2019-01" db="EMBL/GenBank/DDBJ databases">
        <title>Mucilaginibacter antarcticum sp. nov., isolated from antarctic soil.</title>
        <authorList>
            <person name="Yan Y.-Q."/>
            <person name="Du Z.-J."/>
        </authorList>
    </citation>
    <scope>NUCLEOTIDE SEQUENCE [LARGE SCALE GENOMIC DNA]</scope>
    <source>
        <strain evidence="5 6">F01003</strain>
    </source>
</reference>
<accession>A0A444MPK1</accession>
<dbReference type="Pfam" id="PF00005">
    <property type="entry name" value="ABC_tran"/>
    <property type="match status" value="1"/>
</dbReference>
<feature type="domain" description="ABC transporter" evidence="4">
    <location>
        <begin position="4"/>
        <end position="204"/>
    </location>
</feature>